<dbReference type="PANTHER" id="PTHR43615:SF1">
    <property type="entry name" value="PPDK_N DOMAIN-CONTAINING PROTEIN"/>
    <property type="match status" value="1"/>
</dbReference>
<proteinExistence type="predicted"/>
<dbReference type="Pfam" id="PF01326">
    <property type="entry name" value="PPDK_N"/>
    <property type="match status" value="1"/>
</dbReference>
<feature type="domain" description="Pyruvate phosphate dikinase AMP/ATP-binding" evidence="2">
    <location>
        <begin position="9"/>
        <end position="282"/>
    </location>
</feature>
<dbReference type="Pfam" id="PF00391">
    <property type="entry name" value="PEP-utilizers"/>
    <property type="match status" value="1"/>
</dbReference>
<dbReference type="KEGG" id="noj:EJ995_12045"/>
<reference evidence="3 4" key="1">
    <citation type="submission" date="2018-12" db="EMBL/GenBank/DDBJ databases">
        <title>Complete genome of Nonlabens sp. MJ115.</title>
        <authorList>
            <person name="Choi H.S."/>
            <person name="Jung J."/>
        </authorList>
    </citation>
    <scope>NUCLEOTIDE SEQUENCE [LARGE SCALE GENOMIC DNA]</scope>
    <source>
        <strain evidence="3 4">MJ115</strain>
    </source>
</reference>
<gene>
    <name evidence="3" type="ORF">EJ995_12045</name>
</gene>
<dbReference type="Proteomes" id="UP000279600">
    <property type="component" value="Chromosome"/>
</dbReference>
<evidence type="ECO:0000313" key="3">
    <source>
        <dbReference type="EMBL" id="AZQ44919.1"/>
    </source>
</evidence>
<dbReference type="GO" id="GO:0005524">
    <property type="term" value="F:ATP binding"/>
    <property type="evidence" value="ECO:0007669"/>
    <property type="project" value="InterPro"/>
</dbReference>
<sequence>MIQKAYTNNMGGKARGLYRLKELGLDVPDFIVIPYDVFKNVVERHNDPDILTQQLEKYKLDQQVVSRVEEALAKWDFPNQKIAVRSSILDEDGSDHSFAGMMDSYLNLYDRESVFEAIKKCAASAYSHRSITYREENELPSRARPAVLVQKQINATASGVIFTTSPIYPQEVAIHMAQGLGDKLVSGQVAADEFYYLKKSGKLHRCMTTDNLDFNNDILEDPSSREDNDTIGTLPDYVHQDLLDYAFAKAEQIEALYGPSDIEFCIKDDQFYFLQLRPITTKIPDVTVFDNSNIQESYCGVTTPLTFSFATRAYGTVYKQTMKVVGINQRTIDDYQNVLNNLLALRKGRIYYNINNWYRGLQLLPSFSQNKEDMEAMMGLEEPVDFVIDTKKSWREKIQLLPSLILNLSRLLLEFKRLKKRTERFKHDFNEVYRNFYRDSNPSVSLQEFIKRRHQLDELLYQWDVPIINDFKVMMSNGKVKRALESIGIKKTEAFLALYLSNDHEIESAFPTRLMIDLASEVDRDPELCKLIKALPQELHHQIKASYPEFYLKVEDFMDRYGDRTIGELKLETITMRVQPQIFYQYLKNLFGYHSIDKAPQNLQDTAKKELVEALDGKSFFTKRSVINKLHQLQDSIRRRESLRLDRTRLFGMYRTLYRQYASHLKNQDFIDQIDDIFYLTEDELINDQQDHFKELITERQGLFESYESQEVPSRIVQPYPPVGNEKPKLDDNELMGQGCHPGEATGEVLVITNPTDDLNVKDKIIVAQRTDPGWCALFPSCRAVIIEKGSMLSHSVILLRELGIPTIINVPAVTKILKTGQEIKMNGSTGHIQIIQRTTKND</sequence>
<keyword evidence="4" id="KW-1185">Reference proteome</keyword>
<dbReference type="Gene3D" id="3.50.30.10">
    <property type="entry name" value="Phosphohistidine domain"/>
    <property type="match status" value="1"/>
</dbReference>
<evidence type="ECO:0000313" key="4">
    <source>
        <dbReference type="Proteomes" id="UP000279600"/>
    </source>
</evidence>
<dbReference type="SUPFAM" id="SSF52009">
    <property type="entry name" value="Phosphohistidine domain"/>
    <property type="match status" value="1"/>
</dbReference>
<protein>
    <recommendedName>
        <fullName evidence="5">Phosphoenolpyruvate synthase</fullName>
    </recommendedName>
</protein>
<dbReference type="InterPro" id="IPR051549">
    <property type="entry name" value="PEP_Utilizing_Enz"/>
</dbReference>
<dbReference type="InterPro" id="IPR036637">
    <property type="entry name" value="Phosphohistidine_dom_sf"/>
</dbReference>
<dbReference type="Gene3D" id="3.30.1490.20">
    <property type="entry name" value="ATP-grasp fold, A domain"/>
    <property type="match status" value="1"/>
</dbReference>
<dbReference type="InterPro" id="IPR008279">
    <property type="entry name" value="PEP-util_enz_mobile_dom"/>
</dbReference>
<evidence type="ECO:0000259" key="2">
    <source>
        <dbReference type="Pfam" id="PF01326"/>
    </source>
</evidence>
<name>A0A3S9N0K2_9FLAO</name>
<dbReference type="EMBL" id="CP034549">
    <property type="protein sequence ID" value="AZQ44919.1"/>
    <property type="molecule type" value="Genomic_DNA"/>
</dbReference>
<dbReference type="InterPro" id="IPR013815">
    <property type="entry name" value="ATP_grasp_subdomain_1"/>
</dbReference>
<dbReference type="SUPFAM" id="SSF56059">
    <property type="entry name" value="Glutathione synthetase ATP-binding domain-like"/>
    <property type="match status" value="1"/>
</dbReference>
<dbReference type="PANTHER" id="PTHR43615">
    <property type="entry name" value="PHOSPHOENOLPYRUVATE SYNTHASE-RELATED"/>
    <property type="match status" value="1"/>
</dbReference>
<evidence type="ECO:0000259" key="1">
    <source>
        <dbReference type="Pfam" id="PF00391"/>
    </source>
</evidence>
<organism evidence="3 4">
    <name type="scientific">Nonlabens ponticola</name>
    <dbReference type="NCBI Taxonomy" id="2496866"/>
    <lineage>
        <taxon>Bacteria</taxon>
        <taxon>Pseudomonadati</taxon>
        <taxon>Bacteroidota</taxon>
        <taxon>Flavobacteriia</taxon>
        <taxon>Flavobacteriales</taxon>
        <taxon>Flavobacteriaceae</taxon>
        <taxon>Nonlabens</taxon>
    </lineage>
</organism>
<evidence type="ECO:0008006" key="5">
    <source>
        <dbReference type="Google" id="ProtNLM"/>
    </source>
</evidence>
<dbReference type="AlphaFoldDB" id="A0A3S9N0K2"/>
<dbReference type="GO" id="GO:0016301">
    <property type="term" value="F:kinase activity"/>
    <property type="evidence" value="ECO:0007669"/>
    <property type="project" value="InterPro"/>
</dbReference>
<dbReference type="OrthoDB" id="9765468at2"/>
<dbReference type="InterPro" id="IPR002192">
    <property type="entry name" value="PPDK_AMP/ATP-bd"/>
</dbReference>
<feature type="domain" description="PEP-utilising enzyme mobile" evidence="1">
    <location>
        <begin position="762"/>
        <end position="831"/>
    </location>
</feature>
<dbReference type="Gene3D" id="3.30.470.20">
    <property type="entry name" value="ATP-grasp fold, B domain"/>
    <property type="match status" value="1"/>
</dbReference>
<accession>A0A3S9N0K2</accession>
<dbReference type="RefSeq" id="WP_126448634.1">
    <property type="nucleotide sequence ID" value="NZ_CP034549.1"/>
</dbReference>